<evidence type="ECO:0000256" key="9">
    <source>
        <dbReference type="SAM" id="Phobius"/>
    </source>
</evidence>
<comment type="subcellular location">
    <subcellularLocation>
        <location evidence="1">Cell membrane</location>
        <topology evidence="1">Multi-pass membrane protein</topology>
    </subcellularLocation>
</comment>
<comment type="caution">
    <text evidence="11">The sequence shown here is derived from an EMBL/GenBank/DDBJ whole genome shotgun (WGS) entry which is preliminary data.</text>
</comment>
<dbReference type="CDD" id="cd18774">
    <property type="entry name" value="PDC2_HK_sensor"/>
    <property type="match status" value="1"/>
</dbReference>
<dbReference type="SUPFAM" id="SSF158472">
    <property type="entry name" value="HAMP domain-like"/>
    <property type="match status" value="1"/>
</dbReference>
<evidence type="ECO:0000259" key="10">
    <source>
        <dbReference type="PROSITE" id="PS50885"/>
    </source>
</evidence>
<dbReference type="InterPro" id="IPR033479">
    <property type="entry name" value="dCache_1"/>
</dbReference>
<dbReference type="InterPro" id="IPR003594">
    <property type="entry name" value="HATPase_dom"/>
</dbReference>
<keyword evidence="3" id="KW-0597">Phosphoprotein</keyword>
<evidence type="ECO:0000313" key="11">
    <source>
        <dbReference type="EMBL" id="MEQ2443145.1"/>
    </source>
</evidence>
<feature type="domain" description="HAMP" evidence="10">
    <location>
        <begin position="320"/>
        <end position="372"/>
    </location>
</feature>
<dbReference type="InterPro" id="IPR003660">
    <property type="entry name" value="HAMP_dom"/>
</dbReference>
<dbReference type="InterPro" id="IPR010559">
    <property type="entry name" value="Sig_transdc_His_kin_internal"/>
</dbReference>
<dbReference type="Gene3D" id="6.10.340.10">
    <property type="match status" value="1"/>
</dbReference>
<proteinExistence type="predicted"/>
<dbReference type="Gene3D" id="3.30.565.10">
    <property type="entry name" value="Histidine kinase-like ATPase, C-terminal domain"/>
    <property type="match status" value="1"/>
</dbReference>
<dbReference type="PROSITE" id="PS50885">
    <property type="entry name" value="HAMP"/>
    <property type="match status" value="1"/>
</dbReference>
<evidence type="ECO:0000256" key="3">
    <source>
        <dbReference type="ARBA" id="ARBA00022553"/>
    </source>
</evidence>
<evidence type="ECO:0000256" key="7">
    <source>
        <dbReference type="ARBA" id="ARBA00022989"/>
    </source>
</evidence>
<dbReference type="Pfam" id="PF02518">
    <property type="entry name" value="HATPase_c"/>
    <property type="match status" value="1"/>
</dbReference>
<evidence type="ECO:0000256" key="1">
    <source>
        <dbReference type="ARBA" id="ARBA00004651"/>
    </source>
</evidence>
<dbReference type="GO" id="GO:0004673">
    <property type="term" value="F:protein histidine kinase activity"/>
    <property type="evidence" value="ECO:0007669"/>
    <property type="project" value="UniProtKB-EC"/>
</dbReference>
<dbReference type="InterPro" id="IPR036890">
    <property type="entry name" value="HATPase_C_sf"/>
</dbReference>
<dbReference type="PANTHER" id="PTHR34220:SF7">
    <property type="entry name" value="SENSOR HISTIDINE KINASE YPDA"/>
    <property type="match status" value="1"/>
</dbReference>
<keyword evidence="4 11" id="KW-0808">Transferase</keyword>
<dbReference type="InterPro" id="IPR050640">
    <property type="entry name" value="Bact_2-comp_sensor_kinase"/>
</dbReference>
<keyword evidence="5 9" id="KW-0812">Transmembrane</keyword>
<evidence type="ECO:0000256" key="4">
    <source>
        <dbReference type="ARBA" id="ARBA00022679"/>
    </source>
</evidence>
<evidence type="ECO:0000256" key="6">
    <source>
        <dbReference type="ARBA" id="ARBA00022777"/>
    </source>
</evidence>
<sequence>MEKSLTDRAGKAERRLHHSFRLKITLSFIILLLVFMFAIAIEMYCYTRQAMVEKTRTYMRSAAEACSVNIDSSIREIEDVTLSIIGNATIQAALDSSARDDLTYYEQYQLTQSIQDYLSSYALLRLEVQSLCIQSTSGEVYSYSKNRQPFQEMLEAHEEELYQLDGKVKWFISNPEGTMLSCARAINSLSDLSTIGIVTVNIAESYIRSFYSEMTLPAAGEVYIIDGDNTIISSYNGENLGSTIDEAFWEVLDGGGDTYTELDNGDTVYASDWMTNRWRLVMTIPASYYMSGVARIGVIIFLSAIIMAVIAAALVSMMAKHLTRPINELACAMTDFGNGDFNVRSTVNSSDEIGILSDTFNRMVEDMNNLCDRVYEQQILRQDAELKTLQMQINPHFLYNTLDTINWMSRAKGVDDVGEMAYALGCLLRHSLSRGDFTTLEHELNALEYYLKIQNYRYSDKLTAVIDIDPSFYNIDIPKLLIQPIVENAIVHGIEEKLDSGTVRIWAEMDGTRDVLIRVEDDGVGMSPETLQRILRNTQDTGYRGRPHIGVANVDKRIRMYYGEGYGLEIQSELGKGTRVTLRIKAPREPPDAEPM</sequence>
<dbReference type="SMART" id="SM00304">
    <property type="entry name" value="HAMP"/>
    <property type="match status" value="1"/>
</dbReference>
<dbReference type="Proteomes" id="UP001464378">
    <property type="component" value="Unassembled WGS sequence"/>
</dbReference>
<dbReference type="EMBL" id="JBBMFK010000008">
    <property type="protein sequence ID" value="MEQ2443145.1"/>
    <property type="molecule type" value="Genomic_DNA"/>
</dbReference>
<dbReference type="PANTHER" id="PTHR34220">
    <property type="entry name" value="SENSOR HISTIDINE KINASE YPDA"/>
    <property type="match status" value="1"/>
</dbReference>
<name>A0ABV1E8U0_9FIRM</name>
<dbReference type="Pfam" id="PF06580">
    <property type="entry name" value="His_kinase"/>
    <property type="match status" value="1"/>
</dbReference>
<accession>A0ABV1E8U0</accession>
<feature type="transmembrane region" description="Helical" evidence="9">
    <location>
        <begin position="20"/>
        <end position="41"/>
    </location>
</feature>
<dbReference type="SUPFAM" id="SSF55874">
    <property type="entry name" value="ATPase domain of HSP90 chaperone/DNA topoisomerase II/histidine kinase"/>
    <property type="match status" value="1"/>
</dbReference>
<protein>
    <submittedName>
        <fullName evidence="11">Sensor histidine kinase</fullName>
        <ecNumber evidence="11">2.7.13.3</ecNumber>
    </submittedName>
</protein>
<keyword evidence="2" id="KW-1003">Cell membrane</keyword>
<dbReference type="SMART" id="SM00387">
    <property type="entry name" value="HATPase_c"/>
    <property type="match status" value="1"/>
</dbReference>
<dbReference type="Pfam" id="PF02743">
    <property type="entry name" value="dCache_1"/>
    <property type="match status" value="1"/>
</dbReference>
<dbReference type="RefSeq" id="WP_349231451.1">
    <property type="nucleotide sequence ID" value="NZ_JBBMFK010000008.1"/>
</dbReference>
<organism evidence="11 12">
    <name type="scientific">Pseudoflavonifractor intestinihominis</name>
    <dbReference type="NCBI Taxonomy" id="3133171"/>
    <lineage>
        <taxon>Bacteria</taxon>
        <taxon>Bacillati</taxon>
        <taxon>Bacillota</taxon>
        <taxon>Clostridia</taxon>
        <taxon>Eubacteriales</taxon>
        <taxon>Oscillospiraceae</taxon>
        <taxon>Pseudoflavonifractor</taxon>
    </lineage>
</organism>
<dbReference type="EC" id="2.7.13.3" evidence="11"/>
<keyword evidence="8 9" id="KW-0472">Membrane</keyword>
<keyword evidence="6 11" id="KW-0418">Kinase</keyword>
<keyword evidence="12" id="KW-1185">Reference proteome</keyword>
<evidence type="ECO:0000256" key="2">
    <source>
        <dbReference type="ARBA" id="ARBA00022475"/>
    </source>
</evidence>
<dbReference type="CDD" id="cd06225">
    <property type="entry name" value="HAMP"/>
    <property type="match status" value="1"/>
</dbReference>
<dbReference type="Gene3D" id="3.30.450.20">
    <property type="entry name" value="PAS domain"/>
    <property type="match status" value="1"/>
</dbReference>
<evidence type="ECO:0000256" key="8">
    <source>
        <dbReference type="ARBA" id="ARBA00023136"/>
    </source>
</evidence>
<keyword evidence="7 9" id="KW-1133">Transmembrane helix</keyword>
<reference evidence="11 12" key="1">
    <citation type="submission" date="2024-03" db="EMBL/GenBank/DDBJ databases">
        <title>Human intestinal bacterial collection.</title>
        <authorList>
            <person name="Pauvert C."/>
            <person name="Hitch T.C.A."/>
            <person name="Clavel T."/>
        </authorList>
    </citation>
    <scope>NUCLEOTIDE SEQUENCE [LARGE SCALE GENOMIC DNA]</scope>
    <source>
        <strain evidence="11 12">CLA-AP-H29</strain>
    </source>
</reference>
<evidence type="ECO:0000313" key="12">
    <source>
        <dbReference type="Proteomes" id="UP001464378"/>
    </source>
</evidence>
<gene>
    <name evidence="11" type="ORF">WMO64_06650</name>
</gene>
<feature type="transmembrane region" description="Helical" evidence="9">
    <location>
        <begin position="292"/>
        <end position="315"/>
    </location>
</feature>
<evidence type="ECO:0000256" key="5">
    <source>
        <dbReference type="ARBA" id="ARBA00022692"/>
    </source>
</evidence>
<dbReference type="Pfam" id="PF00672">
    <property type="entry name" value="HAMP"/>
    <property type="match status" value="1"/>
</dbReference>